<evidence type="ECO:0000256" key="4">
    <source>
        <dbReference type="SAM" id="Phobius"/>
    </source>
</evidence>
<keyword evidence="4" id="KW-0812">Transmembrane</keyword>
<dbReference type="PANTHER" id="PTHR43280">
    <property type="entry name" value="ARAC-FAMILY TRANSCRIPTIONAL REGULATOR"/>
    <property type="match status" value="1"/>
</dbReference>
<feature type="transmembrane region" description="Helical" evidence="4">
    <location>
        <begin position="97"/>
        <end position="117"/>
    </location>
</feature>
<feature type="transmembrane region" description="Helical" evidence="4">
    <location>
        <begin position="39"/>
        <end position="60"/>
    </location>
</feature>
<keyword evidence="7" id="KW-1185">Reference proteome</keyword>
<keyword evidence="4" id="KW-1133">Transmembrane helix</keyword>
<dbReference type="InterPro" id="IPR018062">
    <property type="entry name" value="HTH_AraC-typ_CS"/>
</dbReference>
<dbReference type="Pfam" id="PF12833">
    <property type="entry name" value="HTH_18"/>
    <property type="match status" value="1"/>
</dbReference>
<dbReference type="SMART" id="SM00342">
    <property type="entry name" value="HTH_ARAC"/>
    <property type="match status" value="1"/>
</dbReference>
<keyword evidence="4" id="KW-0472">Membrane</keyword>
<keyword evidence="2" id="KW-0238">DNA-binding</keyword>
<dbReference type="SUPFAM" id="SSF46689">
    <property type="entry name" value="Homeodomain-like"/>
    <property type="match status" value="1"/>
</dbReference>
<evidence type="ECO:0000313" key="6">
    <source>
        <dbReference type="EMBL" id="TLF45287.1"/>
    </source>
</evidence>
<keyword evidence="3" id="KW-0804">Transcription</keyword>
<feature type="domain" description="HTH araC/xylS-type" evidence="5">
    <location>
        <begin position="258"/>
        <end position="362"/>
    </location>
</feature>
<feature type="transmembrane region" description="Helical" evidence="4">
    <location>
        <begin position="198"/>
        <end position="219"/>
    </location>
</feature>
<evidence type="ECO:0000256" key="2">
    <source>
        <dbReference type="ARBA" id="ARBA00023125"/>
    </source>
</evidence>
<dbReference type="PROSITE" id="PS01124">
    <property type="entry name" value="HTH_ARAC_FAMILY_2"/>
    <property type="match status" value="1"/>
</dbReference>
<name>A0A5R8M6W4_9FLAO</name>
<dbReference type="Gene3D" id="1.10.10.60">
    <property type="entry name" value="Homeodomain-like"/>
    <property type="match status" value="2"/>
</dbReference>
<dbReference type="Proteomes" id="UP000308382">
    <property type="component" value="Unassembled WGS sequence"/>
</dbReference>
<feature type="transmembrane region" description="Helical" evidence="4">
    <location>
        <begin position="6"/>
        <end position="27"/>
    </location>
</feature>
<feature type="transmembrane region" description="Helical" evidence="4">
    <location>
        <begin position="66"/>
        <end position="85"/>
    </location>
</feature>
<accession>A0A5R8M6W4</accession>
<dbReference type="EMBL" id="VBUK01000003">
    <property type="protein sequence ID" value="TLF45287.1"/>
    <property type="molecule type" value="Genomic_DNA"/>
</dbReference>
<gene>
    <name evidence="6" type="ORF">FEK29_07840</name>
</gene>
<dbReference type="AlphaFoldDB" id="A0A5R8M6W4"/>
<dbReference type="PROSITE" id="PS00041">
    <property type="entry name" value="HTH_ARAC_FAMILY_1"/>
    <property type="match status" value="1"/>
</dbReference>
<protein>
    <submittedName>
        <fullName evidence="6">Helix-turn-helix transcriptional regulator</fullName>
    </submittedName>
</protein>
<evidence type="ECO:0000259" key="5">
    <source>
        <dbReference type="PROSITE" id="PS01124"/>
    </source>
</evidence>
<feature type="transmembrane region" description="Helical" evidence="4">
    <location>
        <begin position="165"/>
        <end position="186"/>
    </location>
</feature>
<dbReference type="GO" id="GO:0003700">
    <property type="term" value="F:DNA-binding transcription factor activity"/>
    <property type="evidence" value="ECO:0007669"/>
    <property type="project" value="InterPro"/>
</dbReference>
<organism evidence="6 7">
    <name type="scientific">Maribacter aurantiacus</name>
    <dbReference type="NCBI Taxonomy" id="1882343"/>
    <lineage>
        <taxon>Bacteria</taxon>
        <taxon>Pseudomonadati</taxon>
        <taxon>Bacteroidota</taxon>
        <taxon>Flavobacteriia</taxon>
        <taxon>Flavobacteriales</taxon>
        <taxon>Flavobacteriaceae</taxon>
        <taxon>Maribacter</taxon>
    </lineage>
</organism>
<dbReference type="InterPro" id="IPR018060">
    <property type="entry name" value="HTH_AraC"/>
</dbReference>
<evidence type="ECO:0000256" key="1">
    <source>
        <dbReference type="ARBA" id="ARBA00023015"/>
    </source>
</evidence>
<feature type="transmembrane region" description="Helical" evidence="4">
    <location>
        <begin position="123"/>
        <end position="144"/>
    </location>
</feature>
<proteinExistence type="predicted"/>
<comment type="caution">
    <text evidence="6">The sequence shown here is derived from an EMBL/GenBank/DDBJ whole genome shotgun (WGS) entry which is preliminary data.</text>
</comment>
<sequence length="368" mass="42544">METKLELIKSIGEIVVFIMVILSVFLFTVKTKNKLSNRLFGIYLLVIALDLTGLFTNKIIGLPNLFVLKTTSSLLQLPLFYLYVLSACYTNFKIKKIHGLHALLFVVFLIIFKIEGITDSNLLIFKIVGEIQFYIYMIAVFIVLKKYKAVYLENYSNANQAIYKWLFQITVLFCVAHSLVLLRLFLSNSGFQHYILPTNIIISFSVLSIITFFVLQALYKPALFTGVNINLKPVKLMDQGKQGPAKVQIDTCSRENLRKLTSYMKDKKPYLDFELTLQKLAIQTDIPEKELSFLINRYLGKHFFDFINEYRVKEAKDILANHNEKDVTILEVLYQVGFNSKSSFYTAFKKITNKTPTQYRKETLLSKN</sequence>
<dbReference type="InterPro" id="IPR009057">
    <property type="entry name" value="Homeodomain-like_sf"/>
</dbReference>
<reference evidence="6 7" key="1">
    <citation type="journal article" date="2017" name="Int. J. Syst. Evol. Microbiol.">
        <title>Maripseudobacter aurantiacus gen. nov., sp. nov., a novel member of the family Flavobacteriaceae isolated from a sedimentation basin.</title>
        <authorList>
            <person name="Chen C."/>
            <person name="Su Y."/>
            <person name="Tao T."/>
            <person name="Fu G."/>
            <person name="Zhang C."/>
            <person name="Sun C."/>
            <person name="Zhang X."/>
            <person name="Wu M."/>
        </authorList>
    </citation>
    <scope>NUCLEOTIDE SEQUENCE [LARGE SCALE GENOMIC DNA]</scope>
    <source>
        <strain evidence="7">CDA4</strain>
    </source>
</reference>
<dbReference type="GO" id="GO:0043565">
    <property type="term" value="F:sequence-specific DNA binding"/>
    <property type="evidence" value="ECO:0007669"/>
    <property type="project" value="InterPro"/>
</dbReference>
<evidence type="ECO:0000256" key="3">
    <source>
        <dbReference type="ARBA" id="ARBA00023163"/>
    </source>
</evidence>
<keyword evidence="1" id="KW-0805">Transcription regulation</keyword>
<dbReference type="PANTHER" id="PTHR43280:SF29">
    <property type="entry name" value="ARAC-FAMILY TRANSCRIPTIONAL REGULATOR"/>
    <property type="match status" value="1"/>
</dbReference>
<evidence type="ECO:0000313" key="7">
    <source>
        <dbReference type="Proteomes" id="UP000308382"/>
    </source>
</evidence>